<keyword evidence="7 10" id="KW-1133">Transmembrane helix</keyword>
<evidence type="ECO:0000256" key="2">
    <source>
        <dbReference type="ARBA" id="ARBA00005811"/>
    </source>
</evidence>
<dbReference type="GO" id="GO:0051301">
    <property type="term" value="P:cell division"/>
    <property type="evidence" value="ECO:0007669"/>
    <property type="project" value="UniProtKB-UniRule"/>
</dbReference>
<accession>V6EXJ1</accession>
<keyword evidence="8 10" id="KW-0472">Membrane</keyword>
<dbReference type="PANTHER" id="PTHR30558">
    <property type="entry name" value="EXBD MEMBRANE COMPONENT OF PMF-DRIVEN MACROMOLECULE IMPORT SYSTEM"/>
    <property type="match status" value="1"/>
</dbReference>
<reference evidence="11 12" key="1">
    <citation type="journal article" date="2014" name="Genome Announc.">
        <title>Complete genome sequence of Magnetospirillum gryphiswaldense MSR-1.</title>
        <authorList>
            <person name="Wang X."/>
            <person name="Wang Q."/>
            <person name="Zhang W."/>
            <person name="Wang Y."/>
            <person name="Li L."/>
            <person name="Wen T."/>
            <person name="Zhang T."/>
            <person name="Zhang Y."/>
            <person name="Xu J."/>
            <person name="Hu J."/>
            <person name="Li S."/>
            <person name="Liu L."/>
            <person name="Liu J."/>
            <person name="Jiang W."/>
            <person name="Tian J."/>
            <person name="Li Y."/>
            <person name="Schuler D."/>
            <person name="Wang L."/>
            <person name="Li J."/>
        </authorList>
    </citation>
    <scope>NUCLEOTIDE SEQUENCE [LARGE SCALE GENOMIC DNA]</scope>
    <source>
        <strain evidence="12">DSM 6361 / JCM 21280 / NBRC 15271 / MSR-1</strain>
    </source>
</reference>
<dbReference type="HAMAP" id="MF_02203">
    <property type="entry name" value="TolR"/>
    <property type="match status" value="1"/>
</dbReference>
<keyword evidence="4 10" id="KW-0997">Cell inner membrane</keyword>
<evidence type="ECO:0000256" key="5">
    <source>
        <dbReference type="ARBA" id="ARBA00022618"/>
    </source>
</evidence>
<evidence type="ECO:0000256" key="9">
    <source>
        <dbReference type="ARBA" id="ARBA00023306"/>
    </source>
</evidence>
<dbReference type="AlphaFoldDB" id="V6EXJ1"/>
<dbReference type="EMBL" id="HG794546">
    <property type="protein sequence ID" value="CDK97995.1"/>
    <property type="molecule type" value="Genomic_DNA"/>
</dbReference>
<comment type="subcellular location">
    <subcellularLocation>
        <location evidence="10">Cell inner membrane</location>
        <topology evidence="10">Single-pass membrane protein</topology>
    </subcellularLocation>
    <subcellularLocation>
        <location evidence="1">Cell membrane</location>
        <topology evidence="1">Single-pass membrane protein</topology>
    </subcellularLocation>
</comment>
<comment type="function">
    <text evidence="10">Part of the Tol-Pal system, which plays a role in outer membrane invagination during cell division and is important for maintaining outer membrane integrity.</text>
</comment>
<dbReference type="GO" id="GO:0005886">
    <property type="term" value="C:plasma membrane"/>
    <property type="evidence" value="ECO:0007669"/>
    <property type="project" value="UniProtKB-SubCell"/>
</dbReference>
<evidence type="ECO:0000256" key="8">
    <source>
        <dbReference type="ARBA" id="ARBA00023136"/>
    </source>
</evidence>
<dbReference type="eggNOG" id="COG0848">
    <property type="taxonomic scope" value="Bacteria"/>
</dbReference>
<name>V6EXJ1_MAGGM</name>
<gene>
    <name evidence="11" type="primary">TolR</name>
    <name evidence="10" type="synonym">tolR</name>
    <name evidence="11" type="ordered locus">MGMSRv2__0780</name>
</gene>
<comment type="similarity">
    <text evidence="2 10">Belongs to the ExbD/TolR family.</text>
</comment>
<keyword evidence="12" id="KW-1185">Reference proteome</keyword>
<dbReference type="Proteomes" id="UP000018922">
    <property type="component" value="Chromosome I"/>
</dbReference>
<dbReference type="GO" id="GO:0022857">
    <property type="term" value="F:transmembrane transporter activity"/>
    <property type="evidence" value="ECO:0007669"/>
    <property type="project" value="InterPro"/>
</dbReference>
<organism evidence="11 12">
    <name type="scientific">Magnetospirillum gryphiswaldense (strain DSM 6361 / JCM 21280 / NBRC 15271 / MSR-1)</name>
    <dbReference type="NCBI Taxonomy" id="431944"/>
    <lineage>
        <taxon>Bacteria</taxon>
        <taxon>Pseudomonadati</taxon>
        <taxon>Pseudomonadota</taxon>
        <taxon>Alphaproteobacteria</taxon>
        <taxon>Rhodospirillales</taxon>
        <taxon>Rhodospirillaceae</taxon>
        <taxon>Magnetospirillum</taxon>
    </lineage>
</organism>
<dbReference type="PANTHER" id="PTHR30558:SF7">
    <property type="entry name" value="TOL-PAL SYSTEM PROTEIN TOLR"/>
    <property type="match status" value="1"/>
</dbReference>
<evidence type="ECO:0000256" key="10">
    <source>
        <dbReference type="HAMAP-Rule" id="MF_02203"/>
    </source>
</evidence>
<evidence type="ECO:0000256" key="3">
    <source>
        <dbReference type="ARBA" id="ARBA00022475"/>
    </source>
</evidence>
<evidence type="ECO:0000256" key="1">
    <source>
        <dbReference type="ARBA" id="ARBA00004162"/>
    </source>
</evidence>
<dbReference type="HOGENOM" id="CLU_085305_1_3_5"/>
<dbReference type="GO" id="GO:0015031">
    <property type="term" value="P:protein transport"/>
    <property type="evidence" value="ECO:0007669"/>
    <property type="project" value="InterPro"/>
</dbReference>
<evidence type="ECO:0000313" key="11">
    <source>
        <dbReference type="EMBL" id="CDK97995.1"/>
    </source>
</evidence>
<dbReference type="Gene3D" id="3.30.420.270">
    <property type="match status" value="1"/>
</dbReference>
<dbReference type="KEGG" id="mgy:MGMSRv2__0780"/>
<sequence length="154" mass="16474">MGAAIGPRKAGRQRHRPVSDINVTPMVDVMLVLLIIFMVTAPLLTAGVQVDLPKTEAAPIKGDDQPLSVSIDAQGDIWIQETKVTLDELGPKLQAITAQKPDTRIFIRGDKGIDYGRVMEVMGYLGSAGFTKVALVTEMKQGEPAAPPAKKGGR</sequence>
<evidence type="ECO:0000313" key="12">
    <source>
        <dbReference type="Proteomes" id="UP000018922"/>
    </source>
</evidence>
<protein>
    <recommendedName>
        <fullName evidence="10">Tol-Pal system protein TolR</fullName>
    </recommendedName>
</protein>
<keyword evidence="3 10" id="KW-1003">Cell membrane</keyword>
<dbReference type="NCBIfam" id="TIGR02801">
    <property type="entry name" value="tolR"/>
    <property type="match status" value="1"/>
</dbReference>
<dbReference type="Pfam" id="PF02472">
    <property type="entry name" value="ExbD"/>
    <property type="match status" value="1"/>
</dbReference>
<keyword evidence="5 10" id="KW-0132">Cell division</keyword>
<feature type="transmembrane region" description="Helical" evidence="10">
    <location>
        <begin position="21"/>
        <end position="44"/>
    </location>
</feature>
<comment type="subunit">
    <text evidence="10">The Tol-Pal system is composed of five core proteins: the inner membrane proteins TolA, TolQ and TolR, the periplasmic protein TolB and the outer membrane protein Pal. They form a network linking the inner and outer membranes and the peptidoglycan layer.</text>
</comment>
<evidence type="ECO:0000256" key="6">
    <source>
        <dbReference type="ARBA" id="ARBA00022692"/>
    </source>
</evidence>
<dbReference type="STRING" id="1430440.MGMSRv2__0780"/>
<keyword evidence="9 10" id="KW-0131">Cell cycle</keyword>
<proteinExistence type="inferred from homology"/>
<dbReference type="InterPro" id="IPR003400">
    <property type="entry name" value="ExbD"/>
</dbReference>
<evidence type="ECO:0000256" key="7">
    <source>
        <dbReference type="ARBA" id="ARBA00022989"/>
    </source>
</evidence>
<dbReference type="InterPro" id="IPR014168">
    <property type="entry name" value="Tol-Pal_TolR"/>
</dbReference>
<evidence type="ECO:0000256" key="4">
    <source>
        <dbReference type="ARBA" id="ARBA00022519"/>
    </source>
</evidence>
<keyword evidence="6 10" id="KW-0812">Transmembrane</keyword>